<proteinExistence type="predicted"/>
<protein>
    <submittedName>
        <fullName evidence="1">Uncharacterized protein</fullName>
    </submittedName>
</protein>
<keyword evidence="2" id="KW-1185">Reference proteome</keyword>
<evidence type="ECO:0000313" key="2">
    <source>
        <dbReference type="Proteomes" id="UP000040578"/>
    </source>
</evidence>
<sequence length="34" mass="3550">MCQISTDKPALGIELIQDFFVPPESLAQGISGGS</sequence>
<reference evidence="1 2" key="1">
    <citation type="submission" date="2015-03" db="EMBL/GenBank/DDBJ databases">
        <authorList>
            <consortium name="Pathogen Informatics"/>
            <person name="Murphy D."/>
        </authorList>
    </citation>
    <scope>NUCLEOTIDE SEQUENCE [LARGE SCALE GENOMIC DNA]</scope>
    <source>
        <strain evidence="2">type strain: CIP110231</strain>
    </source>
</reference>
<comment type="caution">
    <text evidence="1">The sequence shown here is derived from an EMBL/GenBank/DDBJ whole genome shotgun (WGS) entry which is preliminary data.</text>
</comment>
<dbReference type="EMBL" id="CPYD01000012">
    <property type="protein sequence ID" value="CNE95421.1"/>
    <property type="molecule type" value="Genomic_DNA"/>
</dbReference>
<name>A0ABM9SL78_9GAMM</name>
<accession>A0ABM9SL78</accession>
<organism evidence="1 2">
    <name type="scientific">Yersinia nurmii</name>
    <dbReference type="NCBI Taxonomy" id="685706"/>
    <lineage>
        <taxon>Bacteria</taxon>
        <taxon>Pseudomonadati</taxon>
        <taxon>Pseudomonadota</taxon>
        <taxon>Gammaproteobacteria</taxon>
        <taxon>Enterobacterales</taxon>
        <taxon>Yersiniaceae</taxon>
        <taxon>Yersinia</taxon>
    </lineage>
</organism>
<gene>
    <name evidence="1" type="ORF">ERS137967_02949</name>
</gene>
<evidence type="ECO:0000313" key="1">
    <source>
        <dbReference type="EMBL" id="CNE95421.1"/>
    </source>
</evidence>
<dbReference type="Proteomes" id="UP000040578">
    <property type="component" value="Unassembled WGS sequence"/>
</dbReference>